<dbReference type="Gene3D" id="3.30.420.480">
    <property type="entry name" value="Domain of unknown function (DUF4445)"/>
    <property type="match status" value="1"/>
</dbReference>
<dbReference type="Gene3D" id="3.10.20.30">
    <property type="match status" value="1"/>
</dbReference>
<dbReference type="Proteomes" id="UP001329915">
    <property type="component" value="Chromosome"/>
</dbReference>
<dbReference type="EMBL" id="CP121694">
    <property type="protein sequence ID" value="WRO23374.1"/>
    <property type="molecule type" value="Genomic_DNA"/>
</dbReference>
<evidence type="ECO:0000313" key="2">
    <source>
        <dbReference type="EMBL" id="WRO23374.1"/>
    </source>
</evidence>
<dbReference type="InterPro" id="IPR041414">
    <property type="entry name" value="Raco-like_middle"/>
</dbReference>
<protein>
    <submittedName>
        <fullName evidence="2">ASKHA domain-containing protein</fullName>
    </submittedName>
</protein>
<dbReference type="GO" id="GO:0051536">
    <property type="term" value="F:iron-sulfur cluster binding"/>
    <property type="evidence" value="ECO:0007669"/>
    <property type="project" value="InterPro"/>
</dbReference>
<dbReference type="Pfam" id="PF00111">
    <property type="entry name" value="Fer2"/>
    <property type="match status" value="1"/>
</dbReference>
<keyword evidence="3" id="KW-1185">Reference proteome</keyword>
<dbReference type="KEGG" id="dbc:MFMK1_003233"/>
<feature type="domain" description="2Fe-2S ferredoxin-type" evidence="1">
    <location>
        <begin position="3"/>
        <end position="107"/>
    </location>
</feature>
<organism evidence="2 3">
    <name type="scientific">Metallumcola ferriviriculae</name>
    <dbReference type="NCBI Taxonomy" id="3039180"/>
    <lineage>
        <taxon>Bacteria</taxon>
        <taxon>Bacillati</taxon>
        <taxon>Bacillota</taxon>
        <taxon>Clostridia</taxon>
        <taxon>Neomoorellales</taxon>
        <taxon>Desulfitibacteraceae</taxon>
        <taxon>Metallumcola</taxon>
    </lineage>
</organism>
<dbReference type="Pfam" id="PF17651">
    <property type="entry name" value="Raco_middle"/>
    <property type="match status" value="1"/>
</dbReference>
<dbReference type="InterPro" id="IPR052911">
    <property type="entry name" value="Corrinoid_activation_enz"/>
</dbReference>
<dbReference type="PANTHER" id="PTHR42895">
    <property type="entry name" value="IRON-SULFUR CLUSTER-BINDING PROTEIN-RELATED"/>
    <property type="match status" value="1"/>
</dbReference>
<evidence type="ECO:0000313" key="3">
    <source>
        <dbReference type="Proteomes" id="UP001329915"/>
    </source>
</evidence>
<dbReference type="RefSeq" id="WP_366922760.1">
    <property type="nucleotide sequence ID" value="NZ_CP121694.1"/>
</dbReference>
<dbReference type="InterPro" id="IPR012675">
    <property type="entry name" value="Beta-grasp_dom_sf"/>
</dbReference>
<proteinExistence type="predicted"/>
<dbReference type="CDD" id="cd00207">
    <property type="entry name" value="fer2"/>
    <property type="match status" value="1"/>
</dbReference>
<gene>
    <name evidence="2" type="ORF">MFMK1_003233</name>
</gene>
<dbReference type="InterPro" id="IPR040506">
    <property type="entry name" value="RACo_linker"/>
</dbReference>
<dbReference type="Pfam" id="PF14574">
    <property type="entry name" value="RACo_C_ter"/>
    <property type="match status" value="1"/>
</dbReference>
<name>A0AAU0UTZ6_9FIRM</name>
<dbReference type="InterPro" id="IPR042259">
    <property type="entry name" value="Raco-like_middle_sf"/>
</dbReference>
<dbReference type="InterPro" id="IPR001041">
    <property type="entry name" value="2Fe-2S_ferredoxin-type"/>
</dbReference>
<dbReference type="InterPro" id="IPR036010">
    <property type="entry name" value="2Fe-2S_ferredoxin-like_sf"/>
</dbReference>
<dbReference type="AlphaFoldDB" id="A0AAU0UTZ6"/>
<dbReference type="PROSITE" id="PS51085">
    <property type="entry name" value="2FE2S_FER_2"/>
    <property type="match status" value="1"/>
</dbReference>
<accession>A0AAU0UTZ6</accession>
<evidence type="ECO:0000259" key="1">
    <source>
        <dbReference type="PROSITE" id="PS51085"/>
    </source>
</evidence>
<reference evidence="2 3" key="1">
    <citation type="submission" date="2023-04" db="EMBL/GenBank/DDBJ databases">
        <authorList>
            <person name="Hsu D."/>
        </authorList>
    </citation>
    <scope>NUCLEOTIDE SEQUENCE [LARGE SCALE GENOMIC DNA]</scope>
    <source>
        <strain evidence="2 3">MK1</strain>
    </source>
</reference>
<dbReference type="InterPro" id="IPR027980">
    <property type="entry name" value="RACo_C"/>
</dbReference>
<dbReference type="Gene3D" id="3.10.20.880">
    <property type="match status" value="1"/>
</dbReference>
<dbReference type="SUPFAM" id="SSF54292">
    <property type="entry name" value="2Fe-2S ferredoxin-like"/>
    <property type="match status" value="1"/>
</dbReference>
<dbReference type="PANTHER" id="PTHR42895:SF2">
    <property type="entry name" value="IRON-SULFUR CLUSTER PROTEIN"/>
    <property type="match status" value="1"/>
</dbReference>
<sequence length="657" mass="72160">MEYNVIFQPSGRRGKIEEDKTLLEASRELGVDIENTCGGAGTCKKCMVKIEEGYFEKFNIDSKMSNLSDLSAHEKRKLTEEQVEDNIRFACHAKVNGDVLVFVPEESRGANQVVLETGKERVFNLNPAVKNYYVEMGKATLADERGDWERLQQALTEKYGELDRGLTIDYFALKTLPNSLREGDWKITASIWNDKEVISVNPGLVEKAYGVAVDIGTTTVAAYLLDLKSGALLSKKSMMNPQVRYGEDVLSRITYSMMNEDGLEKMHDAIIQGLNDLIVKMTGEAEIIPAQVAEVVLVFNTAMHHIALGLEPKHMGRSPFAPAVKQSLNIKSRDMGINVNPAANVHVLPIEAGFVGPDNMGVMIAEEPYMQKDEMRLLIDIGTNGEIDLGNSDKMLCTSCATGPALEGAQIKFGMRAAPGAIENVEIDPQTYEPRYRVIGKEEWYPDIKKTDSKGICGSGIIDVIAEMFKAGIFGKTGRINKKLETPRVRKGADGKMEYVLAWADETSIGKDITVTQGDIRAVQLAKSALYVGAKYLMEKLGVEKIDSVTLAGAFGSYINTESALAIGMFPDCELEKIVAVGNAAGDGAQVALLDKDKRDEAQRVAKEVEFVETAVEPDFQQRFADAMGFPHSKDEFPNLEKVLKANADKQGKAVNL</sequence>
<dbReference type="Pfam" id="PF17650">
    <property type="entry name" value="RACo_linker"/>
    <property type="match status" value="1"/>
</dbReference>